<dbReference type="RefSeq" id="XP_025362763.1">
    <property type="nucleotide sequence ID" value="XM_025503630.1"/>
</dbReference>
<dbReference type="Proteomes" id="UP000245884">
    <property type="component" value="Unassembled WGS sequence"/>
</dbReference>
<accession>A0A316UUZ3</accession>
<keyword evidence="1" id="KW-0812">Transmembrane</keyword>
<organism evidence="2 3">
    <name type="scientific">Jaminaea rosea</name>
    <dbReference type="NCBI Taxonomy" id="1569628"/>
    <lineage>
        <taxon>Eukaryota</taxon>
        <taxon>Fungi</taxon>
        <taxon>Dikarya</taxon>
        <taxon>Basidiomycota</taxon>
        <taxon>Ustilaginomycotina</taxon>
        <taxon>Exobasidiomycetes</taxon>
        <taxon>Microstromatales</taxon>
        <taxon>Microstromatales incertae sedis</taxon>
        <taxon>Jaminaea</taxon>
    </lineage>
</organism>
<keyword evidence="1" id="KW-0472">Membrane</keyword>
<protein>
    <recommendedName>
        <fullName evidence="4">Transmembrane protein</fullName>
    </recommendedName>
</protein>
<evidence type="ECO:0000256" key="1">
    <source>
        <dbReference type="SAM" id="Phobius"/>
    </source>
</evidence>
<sequence>MTRHHTSSSSGHFLANPLPCYSLAPSTSTSLLPPAINEAFTTLLLACGQYLFLFHSASLLRSLARMRTLPLFLSVSSFQSFALPFWSALVALLLFHLPCWRPFVEGLKCTLCHGLVRACASR</sequence>
<dbReference type="AlphaFoldDB" id="A0A316UUZ3"/>
<keyword evidence="1" id="KW-1133">Transmembrane helix</keyword>
<reference evidence="2 3" key="1">
    <citation type="journal article" date="2018" name="Mol. Biol. Evol.">
        <title>Broad Genomic Sampling Reveals a Smut Pathogenic Ancestry of the Fungal Clade Ustilaginomycotina.</title>
        <authorList>
            <person name="Kijpornyongpan T."/>
            <person name="Mondo S.J."/>
            <person name="Barry K."/>
            <person name="Sandor L."/>
            <person name="Lee J."/>
            <person name="Lipzen A."/>
            <person name="Pangilinan J."/>
            <person name="LaButti K."/>
            <person name="Hainaut M."/>
            <person name="Henrissat B."/>
            <person name="Grigoriev I.V."/>
            <person name="Spatafora J.W."/>
            <person name="Aime M.C."/>
        </authorList>
    </citation>
    <scope>NUCLEOTIDE SEQUENCE [LARGE SCALE GENOMIC DNA]</scope>
    <source>
        <strain evidence="2 3">MCA 5214</strain>
    </source>
</reference>
<evidence type="ECO:0000313" key="3">
    <source>
        <dbReference type="Proteomes" id="UP000245884"/>
    </source>
</evidence>
<proteinExistence type="predicted"/>
<feature type="transmembrane region" description="Helical" evidence="1">
    <location>
        <begin position="72"/>
        <end position="97"/>
    </location>
</feature>
<gene>
    <name evidence="2" type="ORF">BDZ90DRAFT_163832</name>
</gene>
<evidence type="ECO:0008006" key="4">
    <source>
        <dbReference type="Google" id="ProtNLM"/>
    </source>
</evidence>
<dbReference type="GeneID" id="37025453"/>
<dbReference type="EMBL" id="KZ819666">
    <property type="protein sequence ID" value="PWN28151.1"/>
    <property type="molecule type" value="Genomic_DNA"/>
</dbReference>
<keyword evidence="3" id="KW-1185">Reference proteome</keyword>
<name>A0A316UUZ3_9BASI</name>
<evidence type="ECO:0000313" key="2">
    <source>
        <dbReference type="EMBL" id="PWN28151.1"/>
    </source>
</evidence>